<accession>Q2CBN3</accession>
<dbReference type="OrthoDB" id="9800237at2"/>
<dbReference type="EC" id="2.3.1.8" evidence="1"/>
<name>Q2CBN3_OCEGH</name>
<dbReference type="GO" id="GO:0006633">
    <property type="term" value="P:fatty acid biosynthetic process"/>
    <property type="evidence" value="ECO:0007669"/>
    <property type="project" value="TreeGrafter"/>
</dbReference>
<dbReference type="InterPro" id="IPR050965">
    <property type="entry name" value="UPF0336/Enoyl-CoA_hydratase"/>
</dbReference>
<sequence>MEIGQSAELRRRIGAAELAGFAALSGGPVPRHVPGPMLAALVSHLLGVELPGPGTNYLKQDLAFPAPAPPDTELTARVEITRLRPESRLVDLWASCRLPDGTVVCEGRALVKAPAEAFCRS</sequence>
<dbReference type="STRING" id="314256.OG2516_06494"/>
<dbReference type="AlphaFoldDB" id="Q2CBN3"/>
<dbReference type="RefSeq" id="WP_007254825.1">
    <property type="nucleotide sequence ID" value="NZ_CH724107.1"/>
</dbReference>
<keyword evidence="2" id="KW-1185">Reference proteome</keyword>
<dbReference type="Proteomes" id="UP000003635">
    <property type="component" value="Unassembled WGS sequence"/>
</dbReference>
<dbReference type="HOGENOM" id="CLU_094876_3_3_5"/>
<dbReference type="SUPFAM" id="SSF54637">
    <property type="entry name" value="Thioesterase/thiol ester dehydrase-isomerase"/>
    <property type="match status" value="1"/>
</dbReference>
<dbReference type="GO" id="GO:0019171">
    <property type="term" value="F:(3R)-hydroxyacyl-[acyl-carrier-protein] dehydratase activity"/>
    <property type="evidence" value="ECO:0007669"/>
    <property type="project" value="TreeGrafter"/>
</dbReference>
<dbReference type="GO" id="GO:0008959">
    <property type="term" value="F:phosphate acetyltransferase activity"/>
    <property type="evidence" value="ECO:0007669"/>
    <property type="project" value="UniProtKB-EC"/>
</dbReference>
<gene>
    <name evidence="1" type="ORF">OG2516_06494</name>
</gene>
<keyword evidence="1" id="KW-0808">Transferase</keyword>
<dbReference type="Gene3D" id="3.10.129.10">
    <property type="entry name" value="Hotdog Thioesterase"/>
    <property type="match status" value="1"/>
</dbReference>
<dbReference type="EMBL" id="AAOT01000037">
    <property type="protein sequence ID" value="EAR50098.1"/>
    <property type="molecule type" value="Genomic_DNA"/>
</dbReference>
<reference evidence="1 2" key="1">
    <citation type="journal article" date="2010" name="J. Bacteriol.">
        <title>Genome sequences of Oceanicola granulosus HTCC2516(T) and Oceanicola batsensis HTCC2597(TDelta).</title>
        <authorList>
            <person name="Thrash J.C."/>
            <person name="Cho J.C."/>
            <person name="Vergin K.L."/>
            <person name="Giovannoni S.J."/>
        </authorList>
    </citation>
    <scope>NUCLEOTIDE SEQUENCE [LARGE SCALE GENOMIC DNA]</scope>
    <source>
        <strain evidence="2">ATCC BAA-861 / DSM 15982 / KCTC 12143 / HTCC2516</strain>
    </source>
</reference>
<keyword evidence="1" id="KW-0012">Acyltransferase</keyword>
<comment type="caution">
    <text evidence="1">The sequence shown here is derived from an EMBL/GenBank/DDBJ whole genome shotgun (WGS) entry which is preliminary data.</text>
</comment>
<evidence type="ECO:0000313" key="1">
    <source>
        <dbReference type="EMBL" id="EAR50098.1"/>
    </source>
</evidence>
<evidence type="ECO:0000313" key="2">
    <source>
        <dbReference type="Proteomes" id="UP000003635"/>
    </source>
</evidence>
<dbReference type="eggNOG" id="COG2030">
    <property type="taxonomic scope" value="Bacteria"/>
</dbReference>
<protein>
    <submittedName>
        <fullName evidence="1">Phosphate acetyltransferase</fullName>
        <ecNumber evidence="1">2.3.1.8</ecNumber>
    </submittedName>
</protein>
<dbReference type="PANTHER" id="PTHR43437">
    <property type="entry name" value="HYDROXYACYL-THIOESTER DEHYDRATASE TYPE 2, MITOCHONDRIAL-RELATED"/>
    <property type="match status" value="1"/>
</dbReference>
<proteinExistence type="predicted"/>
<organism evidence="1 2">
    <name type="scientific">Oceanicola granulosus (strain ATCC BAA-861 / DSM 15982 / KCTC 12143 / HTCC2516)</name>
    <dbReference type="NCBI Taxonomy" id="314256"/>
    <lineage>
        <taxon>Bacteria</taxon>
        <taxon>Pseudomonadati</taxon>
        <taxon>Pseudomonadota</taxon>
        <taxon>Alphaproteobacteria</taxon>
        <taxon>Rhodobacterales</taxon>
        <taxon>Roseobacteraceae</taxon>
        <taxon>Oceanicola</taxon>
    </lineage>
</organism>
<dbReference type="InterPro" id="IPR029069">
    <property type="entry name" value="HotDog_dom_sf"/>
</dbReference>
<dbReference type="PANTHER" id="PTHR43437:SF3">
    <property type="entry name" value="HYDROXYACYL-THIOESTER DEHYDRATASE TYPE 2, MITOCHONDRIAL"/>
    <property type="match status" value="1"/>
</dbReference>